<dbReference type="InterPro" id="IPR055170">
    <property type="entry name" value="GFO_IDH_MocA-like_dom"/>
</dbReference>
<dbReference type="Gene3D" id="3.30.360.10">
    <property type="entry name" value="Dihydrodipicolinate Reductase, domain 2"/>
    <property type="match status" value="1"/>
</dbReference>
<dbReference type="SUPFAM" id="SSF55347">
    <property type="entry name" value="Glyceraldehyde-3-phosphate dehydrogenase-like, C-terminal domain"/>
    <property type="match status" value="1"/>
</dbReference>
<dbReference type="InterPro" id="IPR051450">
    <property type="entry name" value="Gfo/Idh/MocA_Oxidoreductases"/>
</dbReference>
<organism evidence="3 4">
    <name type="scientific">Paenibacillus aurantius</name>
    <dbReference type="NCBI Taxonomy" id="2918900"/>
    <lineage>
        <taxon>Bacteria</taxon>
        <taxon>Bacillati</taxon>
        <taxon>Bacillota</taxon>
        <taxon>Bacilli</taxon>
        <taxon>Bacillales</taxon>
        <taxon>Paenibacillaceae</taxon>
        <taxon>Paenibacillus</taxon>
    </lineage>
</organism>
<dbReference type="Pfam" id="PF01408">
    <property type="entry name" value="GFO_IDH_MocA"/>
    <property type="match status" value="1"/>
</dbReference>
<reference evidence="3 4" key="1">
    <citation type="submission" date="2022-02" db="EMBL/GenBank/DDBJ databases">
        <title>Paenibacillus sp. MBLB1776 Whole Genome Shotgun Sequencing.</title>
        <authorList>
            <person name="Hwang C.Y."/>
            <person name="Cho E.-S."/>
            <person name="Seo M.-J."/>
        </authorList>
    </citation>
    <scope>NUCLEOTIDE SEQUENCE [LARGE SCALE GENOMIC DNA]</scope>
    <source>
        <strain evidence="3 4">MBLB1776</strain>
    </source>
</reference>
<dbReference type="Proteomes" id="UP001305702">
    <property type="component" value="Chromosome"/>
</dbReference>
<name>A0AA96LHU7_9BACL</name>
<keyword evidence="4" id="KW-1185">Reference proteome</keyword>
<dbReference type="EMBL" id="CP130318">
    <property type="protein sequence ID" value="WNQ13263.1"/>
    <property type="molecule type" value="Genomic_DNA"/>
</dbReference>
<dbReference type="PANTHER" id="PTHR43377:SF1">
    <property type="entry name" value="BILIVERDIN REDUCTASE A"/>
    <property type="match status" value="1"/>
</dbReference>
<dbReference type="Gene3D" id="3.40.50.720">
    <property type="entry name" value="NAD(P)-binding Rossmann-like Domain"/>
    <property type="match status" value="1"/>
</dbReference>
<gene>
    <name evidence="3" type="ORF">MJA45_09630</name>
</gene>
<sequence>MTTISIGLIGLGRFAALHGRIWRQLPHVRVAAICDRDPQRFEAFKEWFPEANSYTDWQEMLSREKLDAVDVLTPEHLHAEPVLASLQAGAHVFVEKPLAHTPEEAMRLVHAAASYDRHLMVGHVLRFDARYAAVKSELEEGRYGPIRSIYAKRNNGKRFFPIYNRIHPVFILGIHDIDLMHWYMEDRVREVMAIGTNGTEDTGAPTDLSWAMLTFRHGGIGILENHWLLPDGAPSFADIRMEIAASHGSLVIQEPDYGVLRTDNAKTEGLSLHNGFDLHGQTRGPLAAELEHFIECVKTGTPSNLLRPLDALHAVQVAWAIQESAKLGKSVRLEPLEGPVPGP</sequence>
<dbReference type="AlphaFoldDB" id="A0AA96LHU7"/>
<dbReference type="PANTHER" id="PTHR43377">
    <property type="entry name" value="BILIVERDIN REDUCTASE A"/>
    <property type="match status" value="1"/>
</dbReference>
<dbReference type="KEGG" id="paun:MJA45_09630"/>
<evidence type="ECO:0000313" key="3">
    <source>
        <dbReference type="EMBL" id="WNQ13263.1"/>
    </source>
</evidence>
<accession>A0AA96LHU7</accession>
<dbReference type="InterPro" id="IPR000683">
    <property type="entry name" value="Gfo/Idh/MocA-like_OxRdtase_N"/>
</dbReference>
<proteinExistence type="predicted"/>
<feature type="domain" description="Gfo/Idh/MocA-like oxidoreductase N-terminal" evidence="1">
    <location>
        <begin position="4"/>
        <end position="123"/>
    </location>
</feature>
<dbReference type="GO" id="GO:0000166">
    <property type="term" value="F:nucleotide binding"/>
    <property type="evidence" value="ECO:0007669"/>
    <property type="project" value="InterPro"/>
</dbReference>
<protein>
    <submittedName>
        <fullName evidence="3">Gfo/Idh/MocA family oxidoreductase</fullName>
    </submittedName>
</protein>
<dbReference type="SUPFAM" id="SSF51735">
    <property type="entry name" value="NAD(P)-binding Rossmann-fold domains"/>
    <property type="match status" value="1"/>
</dbReference>
<dbReference type="InterPro" id="IPR036291">
    <property type="entry name" value="NAD(P)-bd_dom_sf"/>
</dbReference>
<dbReference type="Pfam" id="PF22725">
    <property type="entry name" value="GFO_IDH_MocA_C3"/>
    <property type="match status" value="1"/>
</dbReference>
<evidence type="ECO:0000313" key="4">
    <source>
        <dbReference type="Proteomes" id="UP001305702"/>
    </source>
</evidence>
<evidence type="ECO:0000259" key="2">
    <source>
        <dbReference type="Pfam" id="PF22725"/>
    </source>
</evidence>
<feature type="domain" description="GFO/IDH/MocA-like oxidoreductase" evidence="2">
    <location>
        <begin position="131"/>
        <end position="250"/>
    </location>
</feature>
<dbReference type="RefSeq" id="WP_315607043.1">
    <property type="nucleotide sequence ID" value="NZ_CP130318.1"/>
</dbReference>
<evidence type="ECO:0000259" key="1">
    <source>
        <dbReference type="Pfam" id="PF01408"/>
    </source>
</evidence>